<keyword evidence="3" id="KW-1185">Reference proteome</keyword>
<dbReference type="EMBL" id="LXQA010032033">
    <property type="protein sequence ID" value="MCH96311.1"/>
    <property type="molecule type" value="Genomic_DNA"/>
</dbReference>
<gene>
    <name evidence="2" type="ORF">A2U01_0017295</name>
</gene>
<sequence length="183" mass="21609">MPPIFRRLPLQLENPKEKRESRLELEVFTNHLEGSDKGQRVRVKIGRGQIQPTKYTDGKDTKRHAKLQVLKNELVHAKPVLEECRTDTLLLKRAVDLPIGRLPVSVLDNRVHPTSRRRNLRGYSSRLWPDPGQLGLRNRVDQTIILRQFYRRFCHVKPEKQRRESEFDNQLNPPFHRKSSERA</sequence>
<organism evidence="2 3">
    <name type="scientific">Trifolium medium</name>
    <dbReference type="NCBI Taxonomy" id="97028"/>
    <lineage>
        <taxon>Eukaryota</taxon>
        <taxon>Viridiplantae</taxon>
        <taxon>Streptophyta</taxon>
        <taxon>Embryophyta</taxon>
        <taxon>Tracheophyta</taxon>
        <taxon>Spermatophyta</taxon>
        <taxon>Magnoliopsida</taxon>
        <taxon>eudicotyledons</taxon>
        <taxon>Gunneridae</taxon>
        <taxon>Pentapetalae</taxon>
        <taxon>rosids</taxon>
        <taxon>fabids</taxon>
        <taxon>Fabales</taxon>
        <taxon>Fabaceae</taxon>
        <taxon>Papilionoideae</taxon>
        <taxon>50 kb inversion clade</taxon>
        <taxon>NPAAA clade</taxon>
        <taxon>Hologalegina</taxon>
        <taxon>IRL clade</taxon>
        <taxon>Trifolieae</taxon>
        <taxon>Trifolium</taxon>
    </lineage>
</organism>
<proteinExistence type="predicted"/>
<comment type="caution">
    <text evidence="2">The sequence shown here is derived from an EMBL/GenBank/DDBJ whole genome shotgun (WGS) entry which is preliminary data.</text>
</comment>
<feature type="region of interest" description="Disordered" evidence="1">
    <location>
        <begin position="161"/>
        <end position="183"/>
    </location>
</feature>
<reference evidence="2 3" key="1">
    <citation type="journal article" date="2018" name="Front. Plant Sci.">
        <title>Red Clover (Trifolium pratense) and Zigzag Clover (T. medium) - A Picture of Genomic Similarities and Differences.</title>
        <authorList>
            <person name="Dluhosova J."/>
            <person name="Istvanek J."/>
            <person name="Nedelnik J."/>
            <person name="Repkova J."/>
        </authorList>
    </citation>
    <scope>NUCLEOTIDE SEQUENCE [LARGE SCALE GENOMIC DNA]</scope>
    <source>
        <strain evidence="3">cv. 10/8</strain>
        <tissue evidence="2">Leaf</tissue>
    </source>
</reference>
<evidence type="ECO:0000313" key="2">
    <source>
        <dbReference type="EMBL" id="MCH96311.1"/>
    </source>
</evidence>
<protein>
    <submittedName>
        <fullName evidence="2">Uncharacterized protein</fullName>
    </submittedName>
</protein>
<accession>A0A392NA27</accession>
<dbReference type="Proteomes" id="UP000265520">
    <property type="component" value="Unassembled WGS sequence"/>
</dbReference>
<dbReference type="AlphaFoldDB" id="A0A392NA27"/>
<evidence type="ECO:0000256" key="1">
    <source>
        <dbReference type="SAM" id="MobiDB-lite"/>
    </source>
</evidence>
<evidence type="ECO:0000313" key="3">
    <source>
        <dbReference type="Proteomes" id="UP000265520"/>
    </source>
</evidence>
<name>A0A392NA27_9FABA</name>